<dbReference type="SUPFAM" id="SSF89796">
    <property type="entry name" value="CoA-transferase family III (CaiB/BaiF)"/>
    <property type="match status" value="1"/>
</dbReference>
<comment type="caution">
    <text evidence="2">The sequence shown here is derived from an EMBL/GenBank/DDBJ whole genome shotgun (WGS) entry which is preliminary data.</text>
</comment>
<dbReference type="Proteomes" id="UP000772181">
    <property type="component" value="Unassembled WGS sequence"/>
</dbReference>
<evidence type="ECO:0000313" key="3">
    <source>
        <dbReference type="Proteomes" id="UP000772181"/>
    </source>
</evidence>
<sequence>MEKKFNFEGLRIADFTWVFAGPACCRIFADQGAEVIRIESRERPDTVRPILSADKLPDSDCGGYFNNLNRNKLSITLNLSHPKAAAIAKRIVSISDVVVENFSANVMKKLGLSYEELVKVKPDIIMVSASGFGHSGPYRDFRSYGPNLQALAGLTELTGFPHRAPAGFASSYADSMGGLTAALAVLMALNYKQKTGKGQRVDVSQFEGLSALMDTCFLDYSANDRVHERMGNRHPYVAPHGAYKCKGEERWCVIAVFTEEEWLNLRSAMGNPPWGEEERFSTIQGRIDHAGELDKLIGEWTITKTAEEAMEILQNSGVAAGVVQNADDLFNRDSHLKARGFYQKSVHPLLGERLNEGAPMKFSRSEVSIRRHAPLMGEHNNYVYGQLLGMPSEEIEDLRLEGVI</sequence>
<evidence type="ECO:0000313" key="2">
    <source>
        <dbReference type="EMBL" id="MBI4595329.1"/>
    </source>
</evidence>
<protein>
    <submittedName>
        <fullName evidence="2">CoA transferase</fullName>
    </submittedName>
</protein>
<dbReference type="PANTHER" id="PTHR48207:SF3">
    <property type="entry name" value="SUCCINATE--HYDROXYMETHYLGLUTARATE COA-TRANSFERASE"/>
    <property type="match status" value="1"/>
</dbReference>
<gene>
    <name evidence="2" type="ORF">HY730_03015</name>
</gene>
<organism evidence="2 3">
    <name type="scientific">Tectimicrobiota bacterium</name>
    <dbReference type="NCBI Taxonomy" id="2528274"/>
    <lineage>
        <taxon>Bacteria</taxon>
        <taxon>Pseudomonadati</taxon>
        <taxon>Nitrospinota/Tectimicrobiota group</taxon>
        <taxon>Candidatus Tectimicrobiota</taxon>
    </lineage>
</organism>
<reference evidence="2" key="1">
    <citation type="submission" date="2020-07" db="EMBL/GenBank/DDBJ databases">
        <title>Huge and variable diversity of episymbiotic CPR bacteria and DPANN archaea in groundwater ecosystems.</title>
        <authorList>
            <person name="He C.Y."/>
            <person name="Keren R."/>
            <person name="Whittaker M."/>
            <person name="Farag I.F."/>
            <person name="Doudna J."/>
            <person name="Cate J.H.D."/>
            <person name="Banfield J.F."/>
        </authorList>
    </citation>
    <scope>NUCLEOTIDE SEQUENCE</scope>
    <source>
        <strain evidence="2">NC_groundwater_1482_Ag_S-0.65um_47_24</strain>
    </source>
</reference>
<dbReference type="InterPro" id="IPR050483">
    <property type="entry name" value="CoA-transferase_III_domain"/>
</dbReference>
<dbReference type="InterPro" id="IPR003673">
    <property type="entry name" value="CoA-Trfase_fam_III"/>
</dbReference>
<dbReference type="Gene3D" id="3.30.1540.10">
    <property type="entry name" value="formyl-coa transferase, domain 3"/>
    <property type="match status" value="1"/>
</dbReference>
<dbReference type="PANTHER" id="PTHR48207">
    <property type="entry name" value="SUCCINATE--HYDROXYMETHYLGLUTARATE COA-TRANSFERASE"/>
    <property type="match status" value="1"/>
</dbReference>
<dbReference type="EMBL" id="JACQWF010000136">
    <property type="protein sequence ID" value="MBI4595329.1"/>
    <property type="molecule type" value="Genomic_DNA"/>
</dbReference>
<dbReference type="AlphaFoldDB" id="A0A933GM91"/>
<evidence type="ECO:0000256" key="1">
    <source>
        <dbReference type="ARBA" id="ARBA00022679"/>
    </source>
</evidence>
<keyword evidence="1 2" id="KW-0808">Transferase</keyword>
<dbReference type="GO" id="GO:0008410">
    <property type="term" value="F:CoA-transferase activity"/>
    <property type="evidence" value="ECO:0007669"/>
    <property type="project" value="TreeGrafter"/>
</dbReference>
<dbReference type="Gene3D" id="3.40.50.10540">
    <property type="entry name" value="Crotonobetainyl-coa:carnitine coa-transferase, domain 1"/>
    <property type="match status" value="1"/>
</dbReference>
<dbReference type="InterPro" id="IPR023606">
    <property type="entry name" value="CoA-Trfase_III_dom_1_sf"/>
</dbReference>
<proteinExistence type="predicted"/>
<dbReference type="Pfam" id="PF02515">
    <property type="entry name" value="CoA_transf_3"/>
    <property type="match status" value="1"/>
</dbReference>
<accession>A0A933GM91</accession>
<dbReference type="InterPro" id="IPR044855">
    <property type="entry name" value="CoA-Trfase_III_dom3_sf"/>
</dbReference>
<name>A0A933GM91_UNCTE</name>